<dbReference type="CDD" id="cd01347">
    <property type="entry name" value="ligand_gated_channel"/>
    <property type="match status" value="1"/>
</dbReference>
<evidence type="ECO:0000259" key="14">
    <source>
        <dbReference type="Pfam" id="PF07715"/>
    </source>
</evidence>
<dbReference type="SUPFAM" id="SSF56935">
    <property type="entry name" value="Porins"/>
    <property type="match status" value="1"/>
</dbReference>
<reference evidence="15 16" key="1">
    <citation type="submission" date="2014-04" db="EMBL/GenBank/DDBJ databases">
        <title>Characterization and application of a salt tolerant electro-active bacterium.</title>
        <authorList>
            <person name="Yang L."/>
            <person name="Wei S."/>
            <person name="Tay Q.X.M."/>
        </authorList>
    </citation>
    <scope>NUCLEOTIDE SEQUENCE [LARGE SCALE GENOMIC DNA]</scope>
    <source>
        <strain evidence="15 16">LY1</strain>
    </source>
</reference>
<protein>
    <recommendedName>
        <fullName evidence="17">TonB-dependent receptor</fullName>
    </recommendedName>
</protein>
<evidence type="ECO:0000256" key="3">
    <source>
        <dbReference type="ARBA" id="ARBA00022452"/>
    </source>
</evidence>
<dbReference type="AlphaFoldDB" id="A0A074KXN0"/>
<evidence type="ECO:0000256" key="11">
    <source>
        <dbReference type="RuleBase" id="RU003357"/>
    </source>
</evidence>
<name>A0A074KXN0_9BACT</name>
<evidence type="ECO:0000256" key="5">
    <source>
        <dbReference type="ARBA" id="ARBA00022729"/>
    </source>
</evidence>
<feature type="chain" id="PRO_5001695623" description="TonB-dependent receptor" evidence="12">
    <location>
        <begin position="28"/>
        <end position="731"/>
    </location>
</feature>
<keyword evidence="3 10" id="KW-1134">Transmembrane beta strand</keyword>
<comment type="subcellular location">
    <subcellularLocation>
        <location evidence="1 10">Cell outer membrane</location>
        <topology evidence="1 10">Multi-pass membrane protein</topology>
    </subcellularLocation>
</comment>
<comment type="similarity">
    <text evidence="10 11">Belongs to the TonB-dependent receptor family.</text>
</comment>
<dbReference type="Pfam" id="PF07715">
    <property type="entry name" value="Plug"/>
    <property type="match status" value="1"/>
</dbReference>
<dbReference type="PANTHER" id="PTHR30069">
    <property type="entry name" value="TONB-DEPENDENT OUTER MEMBRANE RECEPTOR"/>
    <property type="match status" value="1"/>
</dbReference>
<dbReference type="RefSeq" id="WP_051720037.1">
    <property type="nucleotide sequence ID" value="NZ_JMIH01000023.1"/>
</dbReference>
<dbReference type="InterPro" id="IPR012910">
    <property type="entry name" value="Plug_dom"/>
</dbReference>
<dbReference type="OrthoDB" id="1109239at2"/>
<sequence length="731" mass="80441">MKPKAHYSILKNLLFIGATVVSTPLFAQQFPADTIQGTNLDEIVVTATRSAIEKSKVPQSIEIISPRDIEMTPAQEFTDLLKKHATINVIQYPGLSAGVGIRGFRPQFSGLNQRTLLLVDGRPAGTVNLATINPADIERVEVLKGPASALYGSQAMGGVVNVITRQSSGKIRSSVFTEYGSFETVKAGIITGGNLTDNLDFDLSFTTFDRNRNMKLGNGNWFRGILDAGTATKFYADSSQEVDDSRADGLRREYTRLNYNTGSLRLGYQISNNWRANVKGERFVANNIESPSNIDFGNDQPSTKDISRANGELSLTGNIRNHELSIRGYAAEENNANNTLNSGGIPIVPYLSLQRSSAWHGIQLKDIYRLKQHTIITGVDYNNASTSSRSFISANTERAPYSPNYSLISTGIYAQGHLSFLQEKLIVNPGARLDLITYEVQTTPLLDSYAPGKETNPFISPSLSMQYQLLSPLWVHATIGRAFVTPDAFNVAGYSEAVAANGRAAITQGNPDLETENSTTWDAGLRLGKQGSRFTADVTYFRTRVNDRITRLRTVPQTPEFTESGHEIASRTTFVNADEANISGLEAEFAYDFGSLTNYSYMLRLFAGATSTFKAEEVTIASDGSITAQDIANVADLTINYGLDYSNLKGLNLRLNGRYVGNRMDTDFTDALNPIIEYPAFMVLDFSAAFTYAQQHTIALLVNNVTDENYYEKRGFNMPGRNLSLRYGFTF</sequence>
<keyword evidence="2 10" id="KW-0813">Transport</keyword>
<feature type="domain" description="TonB-dependent receptor plug" evidence="14">
    <location>
        <begin position="54"/>
        <end position="159"/>
    </location>
</feature>
<dbReference type="eggNOG" id="COG4206">
    <property type="taxonomic scope" value="Bacteria"/>
</dbReference>
<keyword evidence="6 11" id="KW-0798">TonB box</keyword>
<keyword evidence="7 10" id="KW-0472">Membrane</keyword>
<evidence type="ECO:0000256" key="4">
    <source>
        <dbReference type="ARBA" id="ARBA00022692"/>
    </source>
</evidence>
<organism evidence="15 16">
    <name type="scientific">Anditalea andensis</name>
    <dbReference type="NCBI Taxonomy" id="1048983"/>
    <lineage>
        <taxon>Bacteria</taxon>
        <taxon>Pseudomonadati</taxon>
        <taxon>Bacteroidota</taxon>
        <taxon>Cytophagia</taxon>
        <taxon>Cytophagales</taxon>
        <taxon>Cytophagaceae</taxon>
        <taxon>Anditalea</taxon>
    </lineage>
</organism>
<dbReference type="PANTHER" id="PTHR30069:SF29">
    <property type="entry name" value="HEMOGLOBIN AND HEMOGLOBIN-HAPTOGLOBIN-BINDING PROTEIN 1-RELATED"/>
    <property type="match status" value="1"/>
</dbReference>
<feature type="domain" description="TonB-dependent receptor-like beta-barrel" evidence="13">
    <location>
        <begin position="252"/>
        <end position="705"/>
    </location>
</feature>
<feature type="signal peptide" evidence="12">
    <location>
        <begin position="1"/>
        <end position="27"/>
    </location>
</feature>
<dbReference type="PROSITE" id="PS52016">
    <property type="entry name" value="TONB_DEPENDENT_REC_3"/>
    <property type="match status" value="1"/>
</dbReference>
<keyword evidence="4 10" id="KW-0812">Transmembrane</keyword>
<dbReference type="Proteomes" id="UP000027821">
    <property type="component" value="Unassembled WGS sequence"/>
</dbReference>
<dbReference type="InterPro" id="IPR036942">
    <property type="entry name" value="Beta-barrel_TonB_sf"/>
</dbReference>
<dbReference type="GO" id="GO:0044718">
    <property type="term" value="P:siderophore transmembrane transport"/>
    <property type="evidence" value="ECO:0007669"/>
    <property type="project" value="TreeGrafter"/>
</dbReference>
<dbReference type="Gene3D" id="2.170.130.10">
    <property type="entry name" value="TonB-dependent receptor, plug domain"/>
    <property type="match status" value="1"/>
</dbReference>
<evidence type="ECO:0000256" key="7">
    <source>
        <dbReference type="ARBA" id="ARBA00023136"/>
    </source>
</evidence>
<dbReference type="Pfam" id="PF00593">
    <property type="entry name" value="TonB_dep_Rec_b-barrel"/>
    <property type="match status" value="1"/>
</dbReference>
<evidence type="ECO:0000256" key="12">
    <source>
        <dbReference type="SAM" id="SignalP"/>
    </source>
</evidence>
<comment type="caution">
    <text evidence="15">The sequence shown here is derived from an EMBL/GenBank/DDBJ whole genome shotgun (WGS) entry which is preliminary data.</text>
</comment>
<dbReference type="STRING" id="1048983.EL17_15235"/>
<evidence type="ECO:0000256" key="6">
    <source>
        <dbReference type="ARBA" id="ARBA00023077"/>
    </source>
</evidence>
<keyword evidence="16" id="KW-1185">Reference proteome</keyword>
<evidence type="ECO:0000259" key="13">
    <source>
        <dbReference type="Pfam" id="PF00593"/>
    </source>
</evidence>
<dbReference type="GO" id="GO:0009279">
    <property type="term" value="C:cell outer membrane"/>
    <property type="evidence" value="ECO:0007669"/>
    <property type="project" value="UniProtKB-SubCell"/>
</dbReference>
<dbReference type="GO" id="GO:0015344">
    <property type="term" value="F:siderophore uptake transmembrane transporter activity"/>
    <property type="evidence" value="ECO:0007669"/>
    <property type="project" value="TreeGrafter"/>
</dbReference>
<evidence type="ECO:0000256" key="9">
    <source>
        <dbReference type="ARBA" id="ARBA00023237"/>
    </source>
</evidence>
<evidence type="ECO:0000256" key="2">
    <source>
        <dbReference type="ARBA" id="ARBA00022448"/>
    </source>
</evidence>
<keyword evidence="9 10" id="KW-0998">Cell outer membrane</keyword>
<dbReference type="InterPro" id="IPR000531">
    <property type="entry name" value="Beta-barrel_TonB"/>
</dbReference>
<keyword evidence="8" id="KW-0675">Receptor</keyword>
<evidence type="ECO:0000313" key="16">
    <source>
        <dbReference type="Proteomes" id="UP000027821"/>
    </source>
</evidence>
<evidence type="ECO:0000313" key="15">
    <source>
        <dbReference type="EMBL" id="KEO72970.1"/>
    </source>
</evidence>
<evidence type="ECO:0000256" key="8">
    <source>
        <dbReference type="ARBA" id="ARBA00023170"/>
    </source>
</evidence>
<dbReference type="InterPro" id="IPR039426">
    <property type="entry name" value="TonB-dep_rcpt-like"/>
</dbReference>
<proteinExistence type="inferred from homology"/>
<dbReference type="EMBL" id="JMIH01000023">
    <property type="protein sequence ID" value="KEO72970.1"/>
    <property type="molecule type" value="Genomic_DNA"/>
</dbReference>
<evidence type="ECO:0000256" key="10">
    <source>
        <dbReference type="PROSITE-ProRule" id="PRU01360"/>
    </source>
</evidence>
<evidence type="ECO:0008006" key="17">
    <source>
        <dbReference type="Google" id="ProtNLM"/>
    </source>
</evidence>
<evidence type="ECO:0000256" key="1">
    <source>
        <dbReference type="ARBA" id="ARBA00004571"/>
    </source>
</evidence>
<accession>A0A074KXN0</accession>
<keyword evidence="5 12" id="KW-0732">Signal</keyword>
<dbReference type="InterPro" id="IPR037066">
    <property type="entry name" value="Plug_dom_sf"/>
</dbReference>
<dbReference type="Gene3D" id="2.40.170.20">
    <property type="entry name" value="TonB-dependent receptor, beta-barrel domain"/>
    <property type="match status" value="1"/>
</dbReference>
<gene>
    <name evidence="15" type="ORF">EL17_15235</name>
</gene>